<name>A0A964E2Y1_9PROT</name>
<dbReference type="AlphaFoldDB" id="A0A964E2Y1"/>
<dbReference type="InterPro" id="IPR029044">
    <property type="entry name" value="Nucleotide-diphossugar_trans"/>
</dbReference>
<dbReference type="InterPro" id="IPR025993">
    <property type="entry name" value="Ceramide_glucosylTrfase"/>
</dbReference>
<comment type="subcellular location">
    <subcellularLocation>
        <location evidence="1">Membrane</location>
        <topology evidence="1">Multi-pass membrane protein</topology>
    </subcellularLocation>
</comment>
<comment type="pathway">
    <text evidence="2">Lipid metabolism; sphingolipid metabolism.</text>
</comment>
<evidence type="ECO:0000313" key="10">
    <source>
        <dbReference type="EMBL" id="MCB8879886.1"/>
    </source>
</evidence>
<evidence type="ECO:0000256" key="1">
    <source>
        <dbReference type="ARBA" id="ARBA00004141"/>
    </source>
</evidence>
<evidence type="ECO:0000256" key="3">
    <source>
        <dbReference type="ARBA" id="ARBA00004991"/>
    </source>
</evidence>
<keyword evidence="8 9" id="KW-0472">Membrane</keyword>
<evidence type="ECO:0000256" key="6">
    <source>
        <dbReference type="ARBA" id="ARBA00022692"/>
    </source>
</evidence>
<evidence type="ECO:0000256" key="7">
    <source>
        <dbReference type="ARBA" id="ARBA00022989"/>
    </source>
</evidence>
<organism evidence="10 11">
    <name type="scientific">Acidisoma cellulosilyticum</name>
    <dbReference type="NCBI Taxonomy" id="2802395"/>
    <lineage>
        <taxon>Bacteria</taxon>
        <taxon>Pseudomonadati</taxon>
        <taxon>Pseudomonadota</taxon>
        <taxon>Alphaproteobacteria</taxon>
        <taxon>Acetobacterales</taxon>
        <taxon>Acidocellaceae</taxon>
        <taxon>Acidisoma</taxon>
    </lineage>
</organism>
<keyword evidence="5" id="KW-0808">Transferase</keyword>
<dbReference type="PANTHER" id="PTHR12726">
    <property type="entry name" value="CERAMIDE GLUCOSYLTRANSFERASE"/>
    <property type="match status" value="1"/>
</dbReference>
<keyword evidence="4" id="KW-0328">Glycosyltransferase</keyword>
<evidence type="ECO:0000313" key="11">
    <source>
        <dbReference type="Proteomes" id="UP000721844"/>
    </source>
</evidence>
<keyword evidence="6 9" id="KW-0812">Transmembrane</keyword>
<keyword evidence="11" id="KW-1185">Reference proteome</keyword>
<keyword evidence="7 9" id="KW-1133">Transmembrane helix</keyword>
<gene>
    <name evidence="10" type="ORF">ACELLULO517_06545</name>
</gene>
<evidence type="ECO:0000256" key="4">
    <source>
        <dbReference type="ARBA" id="ARBA00022676"/>
    </source>
</evidence>
<dbReference type="GO" id="GO:0016020">
    <property type="term" value="C:membrane"/>
    <property type="evidence" value="ECO:0007669"/>
    <property type="project" value="UniProtKB-SubCell"/>
</dbReference>
<sequence>MTFTLCAAAFCLVATALNLGGLAIAAVRLRPRGKPRPTPADAPAVTIIRPLCRINNYERETLASTFMLDYPSYDIIFCLEDGNDPVAGLVYNLMEKFPEVRAQLLIGQERRTKNPKLNNCLKGWDAAENPWIIMADSNVLMPSDYIQQMMGRWTEKTGLVCSMPIGTRPDNFWAEIECAFLNTFQARWQYVGESLGQGFAQGKSMLMRRDIVEAGGGLLKTLGAEIAEDAAFTKLVRQSGLHVHLVNAPFAQPLGARTGQEVWSRQARWAMLRRKTFPLMYLPELVTGGFFPIVAGIYAAWDANVNVAVVAAVLAALWFGSEALLARIAGWHFSSRMLLACALRDFLLPPLWVVAWLQQDYVWRGNTVNVKQVVAEELE</sequence>
<dbReference type="PANTHER" id="PTHR12726:SF0">
    <property type="entry name" value="CERAMIDE GLUCOSYLTRANSFERASE"/>
    <property type="match status" value="1"/>
</dbReference>
<dbReference type="GO" id="GO:0006679">
    <property type="term" value="P:glucosylceramide biosynthetic process"/>
    <property type="evidence" value="ECO:0007669"/>
    <property type="project" value="TreeGrafter"/>
</dbReference>
<evidence type="ECO:0000256" key="5">
    <source>
        <dbReference type="ARBA" id="ARBA00022679"/>
    </source>
</evidence>
<feature type="transmembrane region" description="Helical" evidence="9">
    <location>
        <begin position="307"/>
        <end position="325"/>
    </location>
</feature>
<evidence type="ECO:0000256" key="2">
    <source>
        <dbReference type="ARBA" id="ARBA00004760"/>
    </source>
</evidence>
<evidence type="ECO:0000256" key="8">
    <source>
        <dbReference type="ARBA" id="ARBA00023136"/>
    </source>
</evidence>
<evidence type="ECO:0000256" key="9">
    <source>
        <dbReference type="SAM" id="Phobius"/>
    </source>
</evidence>
<comment type="pathway">
    <text evidence="3">Sphingolipid metabolism.</text>
</comment>
<feature type="transmembrane region" description="Helical" evidence="9">
    <location>
        <begin position="6"/>
        <end position="27"/>
    </location>
</feature>
<dbReference type="RefSeq" id="WP_227306501.1">
    <property type="nucleotide sequence ID" value="NZ_JAESVA010000002.1"/>
</dbReference>
<dbReference type="SUPFAM" id="SSF53448">
    <property type="entry name" value="Nucleotide-diphospho-sugar transferases"/>
    <property type="match status" value="1"/>
</dbReference>
<dbReference type="EMBL" id="JAESVA010000002">
    <property type="protein sequence ID" value="MCB8879886.1"/>
    <property type="molecule type" value="Genomic_DNA"/>
</dbReference>
<accession>A0A964E2Y1</accession>
<dbReference type="Pfam" id="PF13506">
    <property type="entry name" value="Glyco_transf_21"/>
    <property type="match status" value="1"/>
</dbReference>
<protein>
    <submittedName>
        <fullName evidence="10">Glycosyltransferase</fullName>
    </submittedName>
</protein>
<proteinExistence type="predicted"/>
<dbReference type="GO" id="GO:0008120">
    <property type="term" value="F:ceramide glucosyltransferase activity"/>
    <property type="evidence" value="ECO:0007669"/>
    <property type="project" value="TreeGrafter"/>
</dbReference>
<comment type="caution">
    <text evidence="10">The sequence shown here is derived from an EMBL/GenBank/DDBJ whole genome shotgun (WGS) entry which is preliminary data.</text>
</comment>
<dbReference type="CDD" id="cd02520">
    <property type="entry name" value="Glucosylceramide_synthase"/>
    <property type="match status" value="1"/>
</dbReference>
<dbReference type="Gene3D" id="3.90.550.10">
    <property type="entry name" value="Spore Coat Polysaccharide Biosynthesis Protein SpsA, Chain A"/>
    <property type="match status" value="1"/>
</dbReference>
<dbReference type="Proteomes" id="UP000721844">
    <property type="component" value="Unassembled WGS sequence"/>
</dbReference>
<reference evidence="10 11" key="1">
    <citation type="journal article" date="2021" name="Microorganisms">
        <title>Acidisoma silvae sp. nov. and Acidisomacellulosilytica sp. nov., Two Acidophilic Bacteria Isolated from Decaying Wood, Hydrolyzing Cellulose and Producing Poly-3-hydroxybutyrate.</title>
        <authorList>
            <person name="Mieszkin S."/>
            <person name="Pouder E."/>
            <person name="Uroz S."/>
            <person name="Simon-Colin C."/>
            <person name="Alain K."/>
        </authorList>
    </citation>
    <scope>NUCLEOTIDE SEQUENCE [LARGE SCALE GENOMIC DNA]</scope>
    <source>
        <strain evidence="10 11">HW T5.17</strain>
    </source>
</reference>
<feature type="transmembrane region" description="Helical" evidence="9">
    <location>
        <begin position="281"/>
        <end position="301"/>
    </location>
</feature>